<dbReference type="GO" id="GO:0006887">
    <property type="term" value="P:exocytosis"/>
    <property type="evidence" value="ECO:0007669"/>
    <property type="project" value="TreeGrafter"/>
</dbReference>
<dbReference type="Pfam" id="PF00168">
    <property type="entry name" value="C2"/>
    <property type="match status" value="2"/>
</dbReference>
<evidence type="ECO:0000313" key="3">
    <source>
        <dbReference type="Proteomes" id="UP000277204"/>
    </source>
</evidence>
<dbReference type="AlphaFoldDB" id="A0A183MMZ4"/>
<name>A0A183MMZ4_9TREM</name>
<sequence length="564" mass="65181">MEETHPVKSKEKSRSKSSQTLKVKNSWEYLKSGSQSTMDKKLSGFLEQSTLFRSQSCDYLGKINDSSEDHEEFKKKSGRKRRLLRLKGLLKKSKSLKSNHYKAYNEMDESIHGEIDVSMEYNAQYQQLGISLWAANNLAHEKYIIGLPHATISLLPDNVKYNLKVSGNNKWDGRDAVFDLSVCFTVHRCDLNKKIIVIKLWSRNGIKSQFTIGQTVIPIKECNLLFSPCRKCFQLISENNSIITNPNINSAYYGEIKLALRFAISDYQKKVLCVTDEAIDLIGVLNVWIKEGKNLHSQKAGTDISSYVTVELTDPEHKTECRSTDSILRSDQPVWNSLLKFSDKHLSELIESTMKIFIWNRSSSFSDPELLGIVQISNKEESELMDTINDNNVNANVYQGSTITKSTSLWESVISKPVIIIIYSKNVINCDKKTELLQNDLLFNVPLLDNYEWELVTSLVLDSIEDATNYLWKHRIKVNLDGYLGTTMIEGIIRTLLKLYRHKMPQVIDKRMRLLQEKLEMLNNFGVMNVEKQTPFYFSRKFTFILIFYLWEFYSAFYSPWNNL</sequence>
<reference evidence="2 3" key="1">
    <citation type="submission" date="2018-11" db="EMBL/GenBank/DDBJ databases">
        <authorList>
            <consortium name="Pathogen Informatics"/>
        </authorList>
    </citation>
    <scope>NUCLEOTIDE SEQUENCE [LARGE SCALE GENOMIC DNA]</scope>
    <source>
        <strain evidence="2 3">Zambia</strain>
    </source>
</reference>
<dbReference type="InterPro" id="IPR000008">
    <property type="entry name" value="C2_dom"/>
</dbReference>
<proteinExistence type="predicted"/>
<keyword evidence="3" id="KW-1185">Reference proteome</keyword>
<dbReference type="Proteomes" id="UP000277204">
    <property type="component" value="Unassembled WGS sequence"/>
</dbReference>
<dbReference type="SMART" id="SM00239">
    <property type="entry name" value="C2"/>
    <property type="match status" value="1"/>
</dbReference>
<dbReference type="SUPFAM" id="SSF49562">
    <property type="entry name" value="C2 domain (Calcium/lipid-binding domain, CaLB)"/>
    <property type="match status" value="2"/>
</dbReference>
<dbReference type="GO" id="GO:0042043">
    <property type="term" value="F:neurexin family protein binding"/>
    <property type="evidence" value="ECO:0007669"/>
    <property type="project" value="TreeGrafter"/>
</dbReference>
<protein>
    <submittedName>
        <fullName evidence="2">Uncharacterized protein</fullName>
    </submittedName>
</protein>
<dbReference type="PROSITE" id="PS50004">
    <property type="entry name" value="C2"/>
    <property type="match status" value="2"/>
</dbReference>
<dbReference type="PANTHER" id="PTHR45716:SF2">
    <property type="entry name" value="BITESIZE, ISOFORM I"/>
    <property type="match status" value="1"/>
</dbReference>
<organism evidence="2 3">
    <name type="scientific">Schistosoma margrebowiei</name>
    <dbReference type="NCBI Taxonomy" id="48269"/>
    <lineage>
        <taxon>Eukaryota</taxon>
        <taxon>Metazoa</taxon>
        <taxon>Spiralia</taxon>
        <taxon>Lophotrochozoa</taxon>
        <taxon>Platyhelminthes</taxon>
        <taxon>Trematoda</taxon>
        <taxon>Digenea</taxon>
        <taxon>Strigeidida</taxon>
        <taxon>Schistosomatoidea</taxon>
        <taxon>Schistosomatidae</taxon>
        <taxon>Schistosoma</taxon>
    </lineage>
</organism>
<dbReference type="Gene3D" id="2.60.40.150">
    <property type="entry name" value="C2 domain"/>
    <property type="match status" value="2"/>
</dbReference>
<dbReference type="InterPro" id="IPR035892">
    <property type="entry name" value="C2_domain_sf"/>
</dbReference>
<evidence type="ECO:0000313" key="2">
    <source>
        <dbReference type="EMBL" id="VDP23799.1"/>
    </source>
</evidence>
<feature type="compositionally biased region" description="Basic and acidic residues" evidence="1">
    <location>
        <begin position="1"/>
        <end position="14"/>
    </location>
</feature>
<feature type="region of interest" description="Disordered" evidence="1">
    <location>
        <begin position="1"/>
        <end position="21"/>
    </location>
</feature>
<evidence type="ECO:0000256" key="1">
    <source>
        <dbReference type="SAM" id="MobiDB-lite"/>
    </source>
</evidence>
<accession>A0A183MMZ4</accession>
<gene>
    <name evidence="2" type="ORF">SMRZ_LOCUS17419</name>
</gene>
<dbReference type="STRING" id="48269.A0A183MMZ4"/>
<dbReference type="EMBL" id="UZAI01017369">
    <property type="protein sequence ID" value="VDP23799.1"/>
    <property type="molecule type" value="Genomic_DNA"/>
</dbReference>
<dbReference type="PANTHER" id="PTHR45716">
    <property type="entry name" value="BITESIZE, ISOFORM I"/>
    <property type="match status" value="1"/>
</dbReference>